<dbReference type="EMBL" id="FXUG01000003">
    <property type="protein sequence ID" value="SMP51041.1"/>
    <property type="molecule type" value="Genomic_DNA"/>
</dbReference>
<evidence type="ECO:0000313" key="2">
    <source>
        <dbReference type="Proteomes" id="UP001158067"/>
    </source>
</evidence>
<protein>
    <submittedName>
        <fullName evidence="1">Uncharacterized protein</fullName>
    </submittedName>
</protein>
<sequence>MVHGSNEPAAISHKRTRARRLDKKTFKLSVKKQVTWTLCSQTNCCVPTVAKSLFSRTNTSRPIRTNRTSPCEIIQLDVIGIETKSNAFCLNWRDTRTQDANSQIQYDMNNITFAKQVADLLIAKQGNLTTLCAHWQLSDPGERLD</sequence>
<name>A0ABY1PW77_9BACT</name>
<reference evidence="1 2" key="1">
    <citation type="submission" date="2017-05" db="EMBL/GenBank/DDBJ databases">
        <authorList>
            <person name="Varghese N."/>
            <person name="Submissions S."/>
        </authorList>
    </citation>
    <scope>NUCLEOTIDE SEQUENCE [LARGE SCALE GENOMIC DNA]</scope>
    <source>
        <strain evidence="1 2">DSM 25457</strain>
    </source>
</reference>
<comment type="caution">
    <text evidence="1">The sequence shown here is derived from an EMBL/GenBank/DDBJ whole genome shotgun (WGS) entry which is preliminary data.</text>
</comment>
<dbReference type="Proteomes" id="UP001158067">
    <property type="component" value="Unassembled WGS sequence"/>
</dbReference>
<keyword evidence="2" id="KW-1185">Reference proteome</keyword>
<proteinExistence type="predicted"/>
<evidence type="ECO:0000313" key="1">
    <source>
        <dbReference type="EMBL" id="SMP51041.1"/>
    </source>
</evidence>
<accession>A0ABY1PW77</accession>
<gene>
    <name evidence="1" type="ORF">SAMN06265222_103209</name>
</gene>
<organism evidence="1 2">
    <name type="scientific">Neorhodopirellula lusitana</name>
    <dbReference type="NCBI Taxonomy" id="445327"/>
    <lineage>
        <taxon>Bacteria</taxon>
        <taxon>Pseudomonadati</taxon>
        <taxon>Planctomycetota</taxon>
        <taxon>Planctomycetia</taxon>
        <taxon>Pirellulales</taxon>
        <taxon>Pirellulaceae</taxon>
        <taxon>Neorhodopirellula</taxon>
    </lineage>
</organism>